<name>S5DR90_9VIRU</name>
<evidence type="ECO:0000313" key="1">
    <source>
        <dbReference type="EMBL" id="AGQ20193.1"/>
    </source>
</evidence>
<sequence length="211" mass="25315">MKYVNSFYRTEFEFVVQAGLVILASEKNLPKFEKNDQNLLNKMVVCPLRSRFVTQEEFQEMRKNKENMKNIKIADDSLELQFHEWRSAILDLLIEYSNKPISTIPDSMRRWKKRVCDVYFDYTDWLNKYIRKSKNENEFVSATQILDKIHNSDSKPCDLREMQRLKTAMDEWAKQNKYKFKHRHVYLTEEGTRTETKSVLMNATIDDVFAE</sequence>
<protein>
    <submittedName>
        <fullName evidence="1">AsIV-cont00081-ORF1</fullName>
    </submittedName>
</protein>
<dbReference type="EMBL" id="KC752287">
    <property type="protein sequence ID" value="AGQ20193.1"/>
    <property type="molecule type" value="Genomic_DNA"/>
</dbReference>
<reference evidence="1" key="1">
    <citation type="journal article" date="2013" name="J. Gen. Virol.">
        <title>Ultrastructural and genomic characterization of a second banchine polydnavirus confirms the existence of shared features within this ichnovirus lineage.</title>
        <authorList>
            <person name="Djoumad A."/>
            <person name="Stoltz D."/>
            <person name="Beliveau C."/>
            <person name="Boyle B."/>
            <person name="Kuhn L."/>
            <person name="Cusson M."/>
        </authorList>
    </citation>
    <scope>NUCLEOTIDE SEQUENCE</scope>
</reference>
<organism evidence="1">
    <name type="scientific">Apophua simplicipes ichnovirus</name>
    <dbReference type="NCBI Taxonomy" id="1329648"/>
    <lineage>
        <taxon>Viruses</taxon>
        <taxon>Viruses incertae sedis</taxon>
        <taxon>Polydnaviriformidae</taxon>
        <taxon>Ichnoviriform</taxon>
    </lineage>
</organism>
<accession>S5DR90</accession>
<proteinExistence type="predicted"/>